<evidence type="ECO:0000256" key="3">
    <source>
        <dbReference type="ARBA" id="ARBA00008562"/>
    </source>
</evidence>
<evidence type="ECO:0000259" key="14">
    <source>
        <dbReference type="Pfam" id="PF02910"/>
    </source>
</evidence>
<organism evidence="15 16">
    <name type="scientific">Alteribacillus bidgolensis</name>
    <dbReference type="NCBI Taxonomy" id="930129"/>
    <lineage>
        <taxon>Bacteria</taxon>
        <taxon>Bacillati</taxon>
        <taxon>Bacillota</taxon>
        <taxon>Bacilli</taxon>
        <taxon>Bacillales</taxon>
        <taxon>Bacillaceae</taxon>
        <taxon>Alteribacillus</taxon>
    </lineage>
</organism>
<dbReference type="UniPathway" id="UPA00253">
    <property type="reaction ID" value="UER00326"/>
</dbReference>
<feature type="domain" description="FAD-dependent oxidoreductase 2 FAD-binding" evidence="13">
    <location>
        <begin position="9"/>
        <end position="374"/>
    </location>
</feature>
<dbReference type="NCBIfam" id="TIGR00551">
    <property type="entry name" value="nadB"/>
    <property type="match status" value="1"/>
</dbReference>
<evidence type="ECO:0000256" key="12">
    <source>
        <dbReference type="RuleBase" id="RU362049"/>
    </source>
</evidence>
<dbReference type="EC" id="1.4.3.16" evidence="4 11"/>
<feature type="domain" description="Fumarate reductase/succinate dehydrogenase flavoprotein-like C-terminal" evidence="14">
    <location>
        <begin position="460"/>
        <end position="513"/>
    </location>
</feature>
<name>A0A1G8GXM3_9BACI</name>
<keyword evidence="9 12" id="KW-0560">Oxidoreductase</keyword>
<evidence type="ECO:0000256" key="10">
    <source>
        <dbReference type="ARBA" id="ARBA00048305"/>
    </source>
</evidence>
<dbReference type="GO" id="GO:0008734">
    <property type="term" value="F:L-aspartate oxidase activity"/>
    <property type="evidence" value="ECO:0007669"/>
    <property type="project" value="UniProtKB-UniRule"/>
</dbReference>
<evidence type="ECO:0000256" key="5">
    <source>
        <dbReference type="ARBA" id="ARBA00021901"/>
    </source>
</evidence>
<evidence type="ECO:0000313" key="16">
    <source>
        <dbReference type="Proteomes" id="UP000199017"/>
    </source>
</evidence>
<dbReference type="Pfam" id="PF00890">
    <property type="entry name" value="FAD_binding_2"/>
    <property type="match status" value="1"/>
</dbReference>
<dbReference type="SUPFAM" id="SSF56425">
    <property type="entry name" value="Succinate dehydrogenase/fumarate reductase flavoprotein, catalytic domain"/>
    <property type="match status" value="1"/>
</dbReference>
<evidence type="ECO:0000256" key="11">
    <source>
        <dbReference type="NCBIfam" id="TIGR00551"/>
    </source>
</evidence>
<dbReference type="Gene3D" id="3.50.50.60">
    <property type="entry name" value="FAD/NAD(P)-binding domain"/>
    <property type="match status" value="1"/>
</dbReference>
<sequence length="532" mass="58925">MKEKRITTDILIIGSGIAGLMAAIELSKQREVTLVTKGALGTGNSTRAQGGIAAALENKDSPHLHMQDTLKAGHSYNNQQTVKKLIEQSPQVMEFLFSNGVLFDKNNQGDYHLAKEGAHSCRRIYHAGGDATGYHIMKPLKQQVKDNVHVMEHFWAYDLLIDQDECIGLRGKSQDGTMCKIFSNTTVLATGGCGQLYSITSNAEESTGDGLAMAYRAGVRLVDMEFMQFHPTMLYADGKGAGLLSEAIRGEGGILVDEHHQPIMEGKHELKDLAPRSVVAKAVYETWQAGGEVYLSIKQIPQFEQKFPSITSRLRAHHIDLKKGMLPVRPGAHFMMGGIETNEYGQTNKNGLYAIGETACTGMHGANRLASNSLLEGAAGALLLSKHLATQAVTSKKRRLPTTWADSSNIEDIPALHELQERMDGWAGIVKEQHQLLSMKEWLSRYEAFIFSPASYQLSKQQLAVKNMLAVAWMVTTAALIRTESRGAHLRTDYEQERIEWASFSIYWEKKERAPIVKTNTGREALHEYITP</sequence>
<comment type="cofactor">
    <cofactor evidence="1 12">
        <name>FAD</name>
        <dbReference type="ChEBI" id="CHEBI:57692"/>
    </cofactor>
</comment>
<dbReference type="Gene3D" id="1.20.58.100">
    <property type="entry name" value="Fumarate reductase/succinate dehydrogenase flavoprotein-like, C-terminal domain"/>
    <property type="match status" value="1"/>
</dbReference>
<comment type="function">
    <text evidence="12">Catalyzes the oxidation of L-aspartate to iminoaspartate.</text>
</comment>
<evidence type="ECO:0000256" key="9">
    <source>
        <dbReference type="ARBA" id="ARBA00023002"/>
    </source>
</evidence>
<dbReference type="InterPro" id="IPR015939">
    <property type="entry name" value="Fum_Rdtase/Succ_DH_flav-like_C"/>
</dbReference>
<dbReference type="InterPro" id="IPR037099">
    <property type="entry name" value="Fum_R/Succ_DH_flav-like_C_sf"/>
</dbReference>
<keyword evidence="8 12" id="KW-0274">FAD</keyword>
<dbReference type="PRINTS" id="PR00368">
    <property type="entry name" value="FADPNR"/>
</dbReference>
<evidence type="ECO:0000256" key="6">
    <source>
        <dbReference type="ARBA" id="ARBA00022630"/>
    </source>
</evidence>
<dbReference type="InterPro" id="IPR005288">
    <property type="entry name" value="NadB"/>
</dbReference>
<dbReference type="GO" id="GO:0005737">
    <property type="term" value="C:cytoplasm"/>
    <property type="evidence" value="ECO:0007669"/>
    <property type="project" value="UniProtKB-SubCell"/>
</dbReference>
<keyword evidence="16" id="KW-1185">Reference proteome</keyword>
<dbReference type="Proteomes" id="UP000199017">
    <property type="component" value="Unassembled WGS sequence"/>
</dbReference>
<dbReference type="AlphaFoldDB" id="A0A1G8GXM3"/>
<comment type="subcellular location">
    <subcellularLocation>
        <location evidence="12">Cytoplasm</location>
    </subcellularLocation>
</comment>
<dbReference type="RefSeq" id="WP_170031948.1">
    <property type="nucleotide sequence ID" value="NZ_FNDU01000004.1"/>
</dbReference>
<dbReference type="EMBL" id="FNDU01000004">
    <property type="protein sequence ID" value="SDH99156.1"/>
    <property type="molecule type" value="Genomic_DNA"/>
</dbReference>
<dbReference type="PANTHER" id="PTHR42716:SF2">
    <property type="entry name" value="L-ASPARTATE OXIDASE, CHLOROPLASTIC"/>
    <property type="match status" value="1"/>
</dbReference>
<evidence type="ECO:0000259" key="13">
    <source>
        <dbReference type="Pfam" id="PF00890"/>
    </source>
</evidence>
<dbReference type="STRING" id="930129.SAMN05216352_10413"/>
<gene>
    <name evidence="15" type="ORF">SAMN05216352_10413</name>
</gene>
<comment type="similarity">
    <text evidence="3 12">Belongs to the FAD-dependent oxidoreductase 2 family. NadB subfamily.</text>
</comment>
<reference evidence="15 16" key="1">
    <citation type="submission" date="2016-10" db="EMBL/GenBank/DDBJ databases">
        <authorList>
            <person name="de Groot N.N."/>
        </authorList>
    </citation>
    <scope>NUCLEOTIDE SEQUENCE [LARGE SCALE GENOMIC DNA]</scope>
    <source>
        <strain evidence="16">P4B,CCM 7963,CECT 7998,DSM 25260,IBRC-M 10614,KCTC 13821</strain>
    </source>
</reference>
<protein>
    <recommendedName>
        <fullName evidence="5 11">L-aspartate oxidase</fullName>
        <ecNumber evidence="4 11">1.4.3.16</ecNumber>
    </recommendedName>
</protein>
<dbReference type="InterPro" id="IPR036188">
    <property type="entry name" value="FAD/NAD-bd_sf"/>
</dbReference>
<dbReference type="InterPro" id="IPR003953">
    <property type="entry name" value="FAD-dep_OxRdtase_2_FAD-bd"/>
</dbReference>
<proteinExistence type="inferred from homology"/>
<evidence type="ECO:0000313" key="15">
    <source>
        <dbReference type="EMBL" id="SDH99156.1"/>
    </source>
</evidence>
<comment type="catalytic activity">
    <reaction evidence="10">
        <text>L-aspartate + O2 = iminosuccinate + H2O2</text>
        <dbReference type="Rhea" id="RHEA:25876"/>
        <dbReference type="ChEBI" id="CHEBI:15379"/>
        <dbReference type="ChEBI" id="CHEBI:16240"/>
        <dbReference type="ChEBI" id="CHEBI:29991"/>
        <dbReference type="ChEBI" id="CHEBI:77875"/>
        <dbReference type="EC" id="1.4.3.16"/>
    </reaction>
    <physiologicalReaction direction="left-to-right" evidence="10">
        <dbReference type="Rhea" id="RHEA:25877"/>
    </physiologicalReaction>
</comment>
<keyword evidence="7 12" id="KW-0662">Pyridine nucleotide biosynthesis</keyword>
<evidence type="ECO:0000256" key="8">
    <source>
        <dbReference type="ARBA" id="ARBA00022827"/>
    </source>
</evidence>
<dbReference type="InterPro" id="IPR027477">
    <property type="entry name" value="Succ_DH/fumarate_Rdtase_cat_sf"/>
</dbReference>
<dbReference type="PANTHER" id="PTHR42716">
    <property type="entry name" value="L-ASPARTATE OXIDASE"/>
    <property type="match status" value="1"/>
</dbReference>
<evidence type="ECO:0000256" key="2">
    <source>
        <dbReference type="ARBA" id="ARBA00004950"/>
    </source>
</evidence>
<accession>A0A1G8GXM3</accession>
<evidence type="ECO:0000256" key="4">
    <source>
        <dbReference type="ARBA" id="ARBA00012173"/>
    </source>
</evidence>
<keyword evidence="6 12" id="KW-0285">Flavoprotein</keyword>
<evidence type="ECO:0000256" key="7">
    <source>
        <dbReference type="ARBA" id="ARBA00022642"/>
    </source>
</evidence>
<dbReference type="GO" id="GO:0033765">
    <property type="term" value="F:steroid dehydrogenase activity, acting on the CH-CH group of donors"/>
    <property type="evidence" value="ECO:0007669"/>
    <property type="project" value="UniProtKB-ARBA"/>
</dbReference>
<dbReference type="GO" id="GO:0034628">
    <property type="term" value="P:'de novo' NAD+ biosynthetic process from L-aspartate"/>
    <property type="evidence" value="ECO:0007669"/>
    <property type="project" value="TreeGrafter"/>
</dbReference>
<comment type="pathway">
    <text evidence="2 12">Cofactor biosynthesis; NAD(+) biosynthesis; iminoaspartate from L-aspartate (oxidase route): step 1/1.</text>
</comment>
<dbReference type="Pfam" id="PF02910">
    <property type="entry name" value="Succ_DH_flav_C"/>
    <property type="match status" value="1"/>
</dbReference>
<dbReference type="SUPFAM" id="SSF46977">
    <property type="entry name" value="Succinate dehydrogenase/fumarate reductase flavoprotein C-terminal domain"/>
    <property type="match status" value="1"/>
</dbReference>
<evidence type="ECO:0000256" key="1">
    <source>
        <dbReference type="ARBA" id="ARBA00001974"/>
    </source>
</evidence>
<dbReference type="SUPFAM" id="SSF51905">
    <property type="entry name" value="FAD/NAD(P)-binding domain"/>
    <property type="match status" value="1"/>
</dbReference>
<dbReference type="Gene3D" id="3.90.700.10">
    <property type="entry name" value="Succinate dehydrogenase/fumarate reductase flavoprotein, catalytic domain"/>
    <property type="match status" value="1"/>
</dbReference>